<feature type="compositionally biased region" description="Basic residues" evidence="1">
    <location>
        <begin position="47"/>
        <end position="59"/>
    </location>
</feature>
<name>A0A9E7TKD2_9EURY</name>
<evidence type="ECO:0000313" key="3">
    <source>
        <dbReference type="Proteomes" id="UP001060368"/>
    </source>
</evidence>
<proteinExistence type="predicted"/>
<organism evidence="2 3">
    <name type="scientific">Methanoplanus endosymbiosus</name>
    <dbReference type="NCBI Taxonomy" id="33865"/>
    <lineage>
        <taxon>Archaea</taxon>
        <taxon>Methanobacteriati</taxon>
        <taxon>Methanobacteriota</taxon>
        <taxon>Stenosarchaea group</taxon>
        <taxon>Methanomicrobia</taxon>
        <taxon>Methanomicrobiales</taxon>
        <taxon>Methanomicrobiaceae</taxon>
        <taxon>Methanoplanus</taxon>
    </lineage>
</organism>
<gene>
    <name evidence="2" type="ORF">L6E24_14490</name>
</gene>
<sequence length="713" mass="82433">MSEIANRDFSKNSINNQAGRKLTPETDAEMHLNHPEFSAGAGTDFRAKRKTERQSRRKSERISEREPFYISQNRKDELISEFISEMTKDCKTPEEKLVAVLKARGFLLEESDSDICLSDNSCLKNPGYQCSSSDLDQTVLAGFLKGSNLGTLDMTYDDQNYRETLTIDPDHFHRHYYPPQNHPAKFRLNITGIPEYNDLYHIIEIFHGFSGSTIFGPNYAIKKDEELFYGHEHGVKVPACIMDAGIARFCKAVSACGVTTKMTCDGHFGEKRYAWILFNTHLDLLWFRILNECIIIPLLNPNLKFRYGSRMNSDAQGDVNISLTRRNPLPEYMEMQRIAEFLYEHRVIFRELKKEICKDYQNHYPGLDDLRDYERSGEIPKHILNQLRMRTNTLLKRELYSQKELPYTEAYKEWMLRIFENKTGITNFLTKSRNIQEDYTGILQELIQIYSPSGREQELSEFIARKYGKGNWEISADELSNLYIKPKNDDGSEKLPLLNAHLDTYPLYYEGQEEEAEHIKRLSRYNNRSRFRRDNHIKPEFNAGFDDKAGVAMILYLMKHTSLRFRAVLTVQEEQAVSYPAKYGRGGGGGIGYAIENRPEFFRNSAYALTLDRQGGRDIIDTYGRGSEDSPRLKLCSDEFLEKFIDTSNKVYYPMTVAEGSIADAYNIRAAFPELDILNISAGFYEEHRSTEWFNIEEALGVMRVVAGFLSDC</sequence>
<dbReference type="GeneID" id="74308937"/>
<dbReference type="Proteomes" id="UP001060368">
    <property type="component" value="Chromosome"/>
</dbReference>
<dbReference type="AlphaFoldDB" id="A0A9E7TKD2"/>
<feature type="compositionally biased region" description="Basic and acidic residues" evidence="1">
    <location>
        <begin position="1"/>
        <end position="10"/>
    </location>
</feature>
<feature type="compositionally biased region" description="Basic and acidic residues" evidence="1">
    <location>
        <begin position="22"/>
        <end position="34"/>
    </location>
</feature>
<keyword evidence="3" id="KW-1185">Reference proteome</keyword>
<evidence type="ECO:0000256" key="1">
    <source>
        <dbReference type="SAM" id="MobiDB-lite"/>
    </source>
</evidence>
<dbReference type="EMBL" id="CP096115">
    <property type="protein sequence ID" value="UUX92520.1"/>
    <property type="molecule type" value="Genomic_DNA"/>
</dbReference>
<dbReference type="Gene3D" id="3.40.630.10">
    <property type="entry name" value="Zn peptidases"/>
    <property type="match status" value="1"/>
</dbReference>
<accession>A0A9E7TKD2</accession>
<protein>
    <recommendedName>
        <fullName evidence="4">M20/M25/M40 family metallo-hydrolase</fullName>
    </recommendedName>
</protein>
<evidence type="ECO:0000313" key="2">
    <source>
        <dbReference type="EMBL" id="UUX92520.1"/>
    </source>
</evidence>
<dbReference type="SUPFAM" id="SSF53187">
    <property type="entry name" value="Zn-dependent exopeptidases"/>
    <property type="match status" value="1"/>
</dbReference>
<reference evidence="2" key="1">
    <citation type="submission" date="2022-04" db="EMBL/GenBank/DDBJ databases">
        <title>Complete genome of Methanoplanus endosymbiosus DSM 3599.</title>
        <authorList>
            <person name="Chen S.-C."/>
            <person name="You Y.-T."/>
            <person name="Zhou Y.-Z."/>
            <person name="Lai M.-C."/>
        </authorList>
    </citation>
    <scope>NUCLEOTIDE SEQUENCE</scope>
    <source>
        <strain evidence="2">DSM 3599</strain>
    </source>
</reference>
<dbReference type="RefSeq" id="WP_257742666.1">
    <property type="nucleotide sequence ID" value="NZ_CP096115.1"/>
</dbReference>
<feature type="region of interest" description="Disordered" evidence="1">
    <location>
        <begin position="1"/>
        <end position="66"/>
    </location>
</feature>
<evidence type="ECO:0008006" key="4">
    <source>
        <dbReference type="Google" id="ProtNLM"/>
    </source>
</evidence>
<dbReference type="KEGG" id="mend:L6E24_14490"/>